<dbReference type="PANTHER" id="PTHR28581">
    <property type="entry name" value="CONSORTIN"/>
    <property type="match status" value="1"/>
</dbReference>
<dbReference type="GO" id="GO:0042998">
    <property type="term" value="P:positive regulation of Golgi to plasma membrane protein transport"/>
    <property type="evidence" value="ECO:0007669"/>
    <property type="project" value="TreeGrafter"/>
</dbReference>
<dbReference type="GO" id="GO:0030133">
    <property type="term" value="C:transport vesicle"/>
    <property type="evidence" value="ECO:0007669"/>
    <property type="project" value="TreeGrafter"/>
</dbReference>
<evidence type="ECO:0000256" key="1">
    <source>
        <dbReference type="SAM" id="MobiDB-lite"/>
    </source>
</evidence>
<feature type="compositionally biased region" description="Polar residues" evidence="1">
    <location>
        <begin position="97"/>
        <end position="107"/>
    </location>
</feature>
<dbReference type="Proteomes" id="UP000824540">
    <property type="component" value="Unassembled WGS sequence"/>
</dbReference>
<dbReference type="PANTHER" id="PTHR28581:SF1">
    <property type="entry name" value="CONSORTIN"/>
    <property type="match status" value="1"/>
</dbReference>
<feature type="region of interest" description="Disordered" evidence="1">
    <location>
        <begin position="25"/>
        <end position="107"/>
    </location>
</feature>
<feature type="compositionally biased region" description="Acidic residues" evidence="1">
    <location>
        <begin position="394"/>
        <end position="405"/>
    </location>
</feature>
<feature type="compositionally biased region" description="Basic and acidic residues" evidence="1">
    <location>
        <begin position="57"/>
        <end position="66"/>
    </location>
</feature>
<protein>
    <recommendedName>
        <fullName evidence="2">Consortin N-terminal domain-containing protein</fullName>
    </recommendedName>
</protein>
<feature type="compositionally biased region" description="Acidic residues" evidence="1">
    <location>
        <begin position="416"/>
        <end position="430"/>
    </location>
</feature>
<dbReference type="EMBL" id="JAFBMS010001142">
    <property type="protein sequence ID" value="KAG9329507.1"/>
    <property type="molecule type" value="Genomic_DNA"/>
</dbReference>
<dbReference type="InterPro" id="IPR042318">
    <property type="entry name" value="Consortin"/>
</dbReference>
<reference evidence="3" key="1">
    <citation type="thesis" date="2021" institute="BYU ScholarsArchive" country="Provo, UT, USA">
        <title>Applications of and Algorithms for Genome Assembly and Genomic Analyses with an Emphasis on Marine Teleosts.</title>
        <authorList>
            <person name="Pickett B.D."/>
        </authorList>
    </citation>
    <scope>NUCLEOTIDE SEQUENCE</scope>
    <source>
        <strain evidence="3">HI-2016</strain>
    </source>
</reference>
<dbReference type="GO" id="GO:0005802">
    <property type="term" value="C:trans-Golgi network"/>
    <property type="evidence" value="ECO:0007669"/>
    <property type="project" value="InterPro"/>
</dbReference>
<evidence type="ECO:0000313" key="3">
    <source>
        <dbReference type="EMBL" id="KAG9329507.1"/>
    </source>
</evidence>
<name>A0A8T2MYM4_9TELE</name>
<sequence>MEEELSLSEEAVRRGLGGVMGGDLCNSIGCGTLRPPSSDENQNRLQGDDEDETGEDGDGRLQERRQLYQQDSLNNNDEMDNQPCPPNLDDQHKDSSPAITHHNTVTGVSWGSPSVCPVAGTPNALRDHAVGPPQSGPATSPWSLVESLPELLEETDHSQLPQRLHQIAEAYFLGEDYERALQFVQLEKLYHERLLSNLAVLQEQWESRRNAGRQHKSRLQGRACADLGSAHLETLTKICRTHQSLIRQTRTEEETRNSTLLPCDTYGSAETERLMEEQQAVGEVDLAQGVVSEEKAASTPGHQGAPLCNSDSSHPLVDTPTSPVHADCDSGDSRREGDRDADTEPPCQPGLEDVCRVTPTEGSSLEEGGDWRADADQKGVGSVCTETGDSVGPVDEEPPTGEDTDQPSKEGLEVGEGMEEGNGDVPAEECEIERVGSGVEAVELEGMAESSLDDLAKRIKVEEVRESLSCPVSV</sequence>
<dbReference type="GO" id="GO:0005886">
    <property type="term" value="C:plasma membrane"/>
    <property type="evidence" value="ECO:0007669"/>
    <property type="project" value="TreeGrafter"/>
</dbReference>
<feature type="region of interest" description="Disordered" evidence="1">
    <location>
        <begin position="122"/>
        <end position="142"/>
    </location>
</feature>
<evidence type="ECO:0000313" key="4">
    <source>
        <dbReference type="Proteomes" id="UP000824540"/>
    </source>
</evidence>
<dbReference type="InterPro" id="IPR054132">
    <property type="entry name" value="Consortin_N"/>
</dbReference>
<gene>
    <name evidence="3" type="ORF">JZ751_004435</name>
</gene>
<dbReference type="AlphaFoldDB" id="A0A8T2MYM4"/>
<dbReference type="OrthoDB" id="9894200at2759"/>
<feature type="compositionally biased region" description="Basic and acidic residues" evidence="1">
    <location>
        <begin position="326"/>
        <end position="342"/>
    </location>
</feature>
<comment type="caution">
    <text evidence="3">The sequence shown here is derived from an EMBL/GenBank/DDBJ whole genome shotgun (WGS) entry which is preliminary data.</text>
</comment>
<proteinExistence type="predicted"/>
<feature type="domain" description="Consortin N-terminal" evidence="2">
    <location>
        <begin position="156"/>
        <end position="207"/>
    </location>
</feature>
<dbReference type="Pfam" id="PF22883">
    <property type="entry name" value="Consortin_N"/>
    <property type="match status" value="1"/>
</dbReference>
<accession>A0A8T2MYM4</accession>
<feature type="compositionally biased region" description="Polar residues" evidence="1">
    <location>
        <begin position="67"/>
        <end position="76"/>
    </location>
</feature>
<organism evidence="3 4">
    <name type="scientific">Albula glossodonta</name>
    <name type="common">roundjaw bonefish</name>
    <dbReference type="NCBI Taxonomy" id="121402"/>
    <lineage>
        <taxon>Eukaryota</taxon>
        <taxon>Metazoa</taxon>
        <taxon>Chordata</taxon>
        <taxon>Craniata</taxon>
        <taxon>Vertebrata</taxon>
        <taxon>Euteleostomi</taxon>
        <taxon>Actinopterygii</taxon>
        <taxon>Neopterygii</taxon>
        <taxon>Teleostei</taxon>
        <taxon>Albuliformes</taxon>
        <taxon>Albulidae</taxon>
        <taxon>Albula</taxon>
    </lineage>
</organism>
<evidence type="ECO:0000259" key="2">
    <source>
        <dbReference type="Pfam" id="PF22883"/>
    </source>
</evidence>
<feature type="region of interest" description="Disordered" evidence="1">
    <location>
        <begin position="293"/>
        <end position="430"/>
    </location>
</feature>
<keyword evidence="4" id="KW-1185">Reference proteome</keyword>
<dbReference type="GO" id="GO:0071253">
    <property type="term" value="F:connexin binding"/>
    <property type="evidence" value="ECO:0007669"/>
    <property type="project" value="InterPro"/>
</dbReference>